<protein>
    <submittedName>
        <fullName evidence="1">Uncharacterized protein</fullName>
    </submittedName>
</protein>
<organism evidence="1 2">
    <name type="scientific">Anopheles minimus</name>
    <dbReference type="NCBI Taxonomy" id="112268"/>
    <lineage>
        <taxon>Eukaryota</taxon>
        <taxon>Metazoa</taxon>
        <taxon>Ecdysozoa</taxon>
        <taxon>Arthropoda</taxon>
        <taxon>Hexapoda</taxon>
        <taxon>Insecta</taxon>
        <taxon>Pterygota</taxon>
        <taxon>Neoptera</taxon>
        <taxon>Endopterygota</taxon>
        <taxon>Diptera</taxon>
        <taxon>Nematocera</taxon>
        <taxon>Culicoidea</taxon>
        <taxon>Culicidae</taxon>
        <taxon>Anophelinae</taxon>
        <taxon>Anopheles</taxon>
    </lineage>
</organism>
<evidence type="ECO:0000313" key="1">
    <source>
        <dbReference type="EnsemblMetazoa" id="AMIN014517-PA"/>
    </source>
</evidence>
<dbReference type="VEuPathDB" id="VectorBase:AMIN014517"/>
<proteinExistence type="predicted"/>
<dbReference type="EnsemblMetazoa" id="AMIN014517-RA">
    <property type="protein sequence ID" value="AMIN014517-PA"/>
    <property type="gene ID" value="AMIN014517"/>
</dbReference>
<accession>A0A182WPB0</accession>
<dbReference type="Proteomes" id="UP000075920">
    <property type="component" value="Unassembled WGS sequence"/>
</dbReference>
<dbReference type="AlphaFoldDB" id="A0A182WPB0"/>
<sequence>MNTVVLPCMVFVCLLVITCGSE</sequence>
<evidence type="ECO:0000313" key="2">
    <source>
        <dbReference type="Proteomes" id="UP000075920"/>
    </source>
</evidence>
<keyword evidence="2" id="KW-1185">Reference proteome</keyword>
<name>A0A182WPB0_9DIPT</name>
<reference evidence="2" key="1">
    <citation type="submission" date="2013-03" db="EMBL/GenBank/DDBJ databases">
        <title>The Genome Sequence of Anopheles minimus MINIMUS1.</title>
        <authorList>
            <consortium name="The Broad Institute Genomics Platform"/>
            <person name="Neafsey D.E."/>
            <person name="Walton C."/>
            <person name="Walker B."/>
            <person name="Young S.K."/>
            <person name="Zeng Q."/>
            <person name="Gargeya S."/>
            <person name="Fitzgerald M."/>
            <person name="Haas B."/>
            <person name="Abouelleil A."/>
            <person name="Allen A.W."/>
            <person name="Alvarado L."/>
            <person name="Arachchi H.M."/>
            <person name="Berlin A.M."/>
            <person name="Chapman S.B."/>
            <person name="Gainer-Dewar J."/>
            <person name="Goldberg J."/>
            <person name="Griggs A."/>
            <person name="Gujja S."/>
            <person name="Hansen M."/>
            <person name="Howarth C."/>
            <person name="Imamovic A."/>
            <person name="Ireland A."/>
            <person name="Larimer J."/>
            <person name="McCowan C."/>
            <person name="Murphy C."/>
            <person name="Pearson M."/>
            <person name="Poon T.W."/>
            <person name="Priest M."/>
            <person name="Roberts A."/>
            <person name="Saif S."/>
            <person name="Shea T."/>
            <person name="Sisk P."/>
            <person name="Sykes S."/>
            <person name="Wortman J."/>
            <person name="Nusbaum C."/>
            <person name="Birren B."/>
        </authorList>
    </citation>
    <scope>NUCLEOTIDE SEQUENCE [LARGE SCALE GENOMIC DNA]</scope>
    <source>
        <strain evidence="2">MINIMUS1</strain>
    </source>
</reference>
<reference evidence="1" key="2">
    <citation type="submission" date="2020-05" db="UniProtKB">
        <authorList>
            <consortium name="EnsemblMetazoa"/>
        </authorList>
    </citation>
    <scope>IDENTIFICATION</scope>
    <source>
        <strain evidence="1">MINIMUS1</strain>
    </source>
</reference>